<proteinExistence type="predicted"/>
<reference evidence="2" key="1">
    <citation type="submission" date="2016-03" db="EMBL/GenBank/DDBJ databases">
        <authorList>
            <person name="Loux Valentin"/>
        </authorList>
    </citation>
    <scope>NUCLEOTIDE SEQUENCE [LARGE SCALE GENOMIC DNA]</scope>
    <source>
        <strain evidence="2">C1</strain>
    </source>
</reference>
<organism evidence="1 2">
    <name type="scientific">Anaplasma phagocytophilum</name>
    <name type="common">Ehrlichia phagocytophila</name>
    <dbReference type="NCBI Taxonomy" id="948"/>
    <lineage>
        <taxon>Bacteria</taxon>
        <taxon>Pseudomonadati</taxon>
        <taxon>Pseudomonadota</taxon>
        <taxon>Alphaproteobacteria</taxon>
        <taxon>Rickettsiales</taxon>
        <taxon>Anaplasmataceae</taxon>
        <taxon>Anaplasma</taxon>
        <taxon>phagocytophilum group</taxon>
    </lineage>
</organism>
<gene>
    <name evidence="1" type="ORF">ANAPC1_01437</name>
</gene>
<dbReference type="EMBL" id="FLLR01000178">
    <property type="protein sequence ID" value="SBO15059.1"/>
    <property type="molecule type" value="Genomic_DNA"/>
</dbReference>
<comment type="caution">
    <text evidence="1">The sequence shown here is derived from an EMBL/GenBank/DDBJ whole genome shotgun (WGS) entry which is preliminary data.</text>
</comment>
<accession>A0AA45ZI77</accession>
<dbReference type="AlphaFoldDB" id="A0AA45ZI77"/>
<sequence length="285" mass="31603">MVALRHQGIWWSEGHLRTPLGLVHWKRASSPVEAGTSGFLSISDSDCRVPADLGQESQAFSCVEAWNSACLSRCPRGERPLVELYFEPGVFPDDARANHCPFLLNSFTGWSSERCPGIGFLSRQDREVGVLRNVEAPTRPRLECRRETGLILTCDRKIWNPFKTKQGSRPSCRDQEGRWGSEVVVPENLGVPLQGDRDVGELCGAHQGCQVLFRPPIPNVGLLLRRCRGKGLHLAMTGEARGFSRVTAGNSGCLLCWPRKVQSSIRVAKESWGLLLSDCRPTDLI</sequence>
<dbReference type="Proteomes" id="UP000078419">
    <property type="component" value="Unassembled WGS sequence"/>
</dbReference>
<protein>
    <submittedName>
        <fullName evidence="1">Uncharacterized protein</fullName>
    </submittedName>
</protein>
<evidence type="ECO:0000313" key="2">
    <source>
        <dbReference type="Proteomes" id="UP000078419"/>
    </source>
</evidence>
<name>A0AA45ZI77_ANAPH</name>
<evidence type="ECO:0000313" key="1">
    <source>
        <dbReference type="EMBL" id="SBO15059.1"/>
    </source>
</evidence>